<evidence type="ECO:0000259" key="2">
    <source>
        <dbReference type="PROSITE" id="PS50846"/>
    </source>
</evidence>
<gene>
    <name evidence="3" type="ORF">EZJ43_16325</name>
</gene>
<dbReference type="PROSITE" id="PS50846">
    <property type="entry name" value="HMA_2"/>
    <property type="match status" value="1"/>
</dbReference>
<dbReference type="EMBL" id="SJCY01000016">
    <property type="protein sequence ID" value="TDG34920.1"/>
    <property type="molecule type" value="Genomic_DNA"/>
</dbReference>
<dbReference type="RefSeq" id="WP_133263791.1">
    <property type="nucleotide sequence ID" value="NZ_SJCY01000016.1"/>
</dbReference>
<sequence>MENKYKITGMSCGGCVSHVQKALSNVQGVSKVEVNLQDKSATIEMTKPIPLAVFKDALGNYGIENL</sequence>
<evidence type="ECO:0000313" key="3">
    <source>
        <dbReference type="EMBL" id="TDG34920.1"/>
    </source>
</evidence>
<dbReference type="GO" id="GO:0046872">
    <property type="term" value="F:metal ion binding"/>
    <property type="evidence" value="ECO:0007669"/>
    <property type="project" value="UniProtKB-KW"/>
</dbReference>
<name>A0A4R5MHB4_9SPHI</name>
<reference evidence="3 4" key="1">
    <citation type="submission" date="2019-02" db="EMBL/GenBank/DDBJ databases">
        <title>Pedobacter sp. nov., a novel speices isolated from soil of pinguins habitat in Antarcitica.</title>
        <authorList>
            <person name="He R.-H."/>
        </authorList>
    </citation>
    <scope>NUCLEOTIDE SEQUENCE [LARGE SCALE GENOMIC DNA]</scope>
    <source>
        <strain evidence="3 4">E01020</strain>
    </source>
</reference>
<dbReference type="CDD" id="cd00371">
    <property type="entry name" value="HMA"/>
    <property type="match status" value="1"/>
</dbReference>
<dbReference type="Pfam" id="PF00403">
    <property type="entry name" value="HMA"/>
    <property type="match status" value="1"/>
</dbReference>
<dbReference type="OrthoDB" id="677920at2"/>
<evidence type="ECO:0000313" key="4">
    <source>
        <dbReference type="Proteomes" id="UP000295668"/>
    </source>
</evidence>
<dbReference type="InterPro" id="IPR036163">
    <property type="entry name" value="HMA_dom_sf"/>
</dbReference>
<dbReference type="PROSITE" id="PS01047">
    <property type="entry name" value="HMA_1"/>
    <property type="match status" value="1"/>
</dbReference>
<keyword evidence="1" id="KW-0479">Metal-binding</keyword>
<dbReference type="Gene3D" id="3.30.70.100">
    <property type="match status" value="1"/>
</dbReference>
<dbReference type="Proteomes" id="UP000295668">
    <property type="component" value="Unassembled WGS sequence"/>
</dbReference>
<feature type="domain" description="HMA" evidence="2">
    <location>
        <begin position="1"/>
        <end position="66"/>
    </location>
</feature>
<organism evidence="3 4">
    <name type="scientific">Pedobacter changchengzhani</name>
    <dbReference type="NCBI Taxonomy" id="2529274"/>
    <lineage>
        <taxon>Bacteria</taxon>
        <taxon>Pseudomonadati</taxon>
        <taxon>Bacteroidota</taxon>
        <taxon>Sphingobacteriia</taxon>
        <taxon>Sphingobacteriales</taxon>
        <taxon>Sphingobacteriaceae</taxon>
        <taxon>Pedobacter</taxon>
    </lineage>
</organism>
<dbReference type="SUPFAM" id="SSF55008">
    <property type="entry name" value="HMA, heavy metal-associated domain"/>
    <property type="match status" value="1"/>
</dbReference>
<evidence type="ECO:0000256" key="1">
    <source>
        <dbReference type="ARBA" id="ARBA00022723"/>
    </source>
</evidence>
<dbReference type="InterPro" id="IPR017969">
    <property type="entry name" value="Heavy-metal-associated_CS"/>
</dbReference>
<protein>
    <submittedName>
        <fullName evidence="3">Heavy-metal-associated domain-containing protein</fullName>
    </submittedName>
</protein>
<comment type="caution">
    <text evidence="3">The sequence shown here is derived from an EMBL/GenBank/DDBJ whole genome shotgun (WGS) entry which is preliminary data.</text>
</comment>
<dbReference type="InterPro" id="IPR006121">
    <property type="entry name" value="HMA_dom"/>
</dbReference>
<accession>A0A4R5MHB4</accession>
<dbReference type="AlphaFoldDB" id="A0A4R5MHB4"/>
<keyword evidence="4" id="KW-1185">Reference proteome</keyword>
<proteinExistence type="predicted"/>